<dbReference type="KEGG" id="meh:M301_2300"/>
<keyword evidence="2" id="KW-1185">Reference proteome</keyword>
<evidence type="ECO:0000313" key="1">
    <source>
        <dbReference type="EMBL" id="ADI30665.1"/>
    </source>
</evidence>
<evidence type="ECO:0008006" key="3">
    <source>
        <dbReference type="Google" id="ProtNLM"/>
    </source>
</evidence>
<gene>
    <name evidence="1" type="ordered locus">M301_2300</name>
</gene>
<dbReference type="InterPro" id="IPR036895">
    <property type="entry name" value="Uracil-DNA_glycosylase-like_sf"/>
</dbReference>
<accession>D7DLX1</accession>
<reference evidence="2" key="1">
    <citation type="submission" date="2010-05" db="EMBL/GenBank/DDBJ databases">
        <title>Complete sequence of Methylotenera sp. 301.</title>
        <authorList>
            <person name="Lucas S."/>
            <person name="Copeland A."/>
            <person name="Lapidus A."/>
            <person name="Cheng J.-F."/>
            <person name="Bruce D."/>
            <person name="Goodwin L."/>
            <person name="Pitluck S."/>
            <person name="Clum A."/>
            <person name="Land M."/>
            <person name="Hauser L."/>
            <person name="Kyrpides N."/>
            <person name="Ivanova N."/>
            <person name="Chistoservova L."/>
            <person name="Kalyuzhnaya M."/>
            <person name="Woyke T."/>
        </authorList>
    </citation>
    <scope>NUCLEOTIDE SEQUENCE [LARGE SCALE GENOMIC DNA]</scope>
    <source>
        <strain evidence="2">301</strain>
    </source>
</reference>
<dbReference type="Gene3D" id="3.40.470.10">
    <property type="entry name" value="Uracil-DNA glycosylase-like domain"/>
    <property type="match status" value="1"/>
</dbReference>
<protein>
    <recommendedName>
        <fullName evidence="3">Uracil-DNA glycosylase-like domain-containing protein</fullName>
    </recommendedName>
</protein>
<dbReference type="HOGENOM" id="CLU_1308954_0_0_4"/>
<evidence type="ECO:0000313" key="2">
    <source>
        <dbReference type="Proteomes" id="UP000000383"/>
    </source>
</evidence>
<dbReference type="Proteomes" id="UP000000383">
    <property type="component" value="Chromosome"/>
</dbReference>
<dbReference type="EMBL" id="CP002056">
    <property type="protein sequence ID" value="ADI30665.1"/>
    <property type="molecule type" value="Genomic_DNA"/>
</dbReference>
<organism evidence="1 2">
    <name type="scientific">Methylotenera versatilis (strain 301)</name>
    <dbReference type="NCBI Taxonomy" id="666681"/>
    <lineage>
        <taxon>Bacteria</taxon>
        <taxon>Pseudomonadati</taxon>
        <taxon>Pseudomonadota</taxon>
        <taxon>Betaproteobacteria</taxon>
        <taxon>Nitrosomonadales</taxon>
        <taxon>Methylophilaceae</taxon>
        <taxon>Methylotenera</taxon>
    </lineage>
</organism>
<sequence>MMTREDMMRELELLPVWQSRAPAPEVPAIKDVSRVLTPQDLELKPDMQVQVEDVFVKDSLVNIEESSDTLTPVPIESPTLSYIASENGEYLFVLPNAAMSAEELQLFQNIGKALRIKTKPAEISSDILASIKDMQAKLLIAMGEAVVQMILQSAEPITHLSGKLHQLHGVTLIATYDLPHLLQNPADKAKVWRDLCMGLQILQDLKVANS</sequence>
<name>D7DLX1_METV0</name>
<dbReference type="OrthoDB" id="5290748at2"/>
<dbReference type="eggNOG" id="COG1573">
    <property type="taxonomic scope" value="Bacteria"/>
</dbReference>
<dbReference type="AlphaFoldDB" id="D7DLX1"/>
<reference evidence="1 2" key="2">
    <citation type="journal article" date="2011" name="J. Bacteriol.">
        <title>Genomes of three methylotrophs from a single niche uncover genetic and metabolic divergence of Methylophilaceae.</title>
        <authorList>
            <person name="Lapidus A."/>
            <person name="Clum A."/>
            <person name="Labutti K."/>
            <person name="Kaluzhnaya M.G."/>
            <person name="Lim S."/>
            <person name="Beck D.A."/>
            <person name="Glavina Del Rio T."/>
            <person name="Nolan M."/>
            <person name="Mavromatis K."/>
            <person name="Huntemann M."/>
            <person name="Lucas S."/>
            <person name="Lidstrom M.E."/>
            <person name="Ivanova N."/>
            <person name="Chistoserdova L."/>
        </authorList>
    </citation>
    <scope>NUCLEOTIDE SEQUENCE [LARGE SCALE GENOMIC DNA]</scope>
    <source>
        <strain evidence="1 2">301</strain>
    </source>
</reference>
<proteinExistence type="predicted"/>
<dbReference type="SUPFAM" id="SSF52141">
    <property type="entry name" value="Uracil-DNA glycosylase-like"/>
    <property type="match status" value="1"/>
</dbReference>
<dbReference type="STRING" id="666681.M301_2300"/>
<dbReference type="RefSeq" id="WP_013148973.1">
    <property type="nucleotide sequence ID" value="NC_014207.1"/>
</dbReference>